<dbReference type="EnsemblPlants" id="Pp3c21_3850V3.1">
    <property type="protein sequence ID" value="PAC:32914549.CDS.1"/>
    <property type="gene ID" value="Pp3c21_3850"/>
</dbReference>
<gene>
    <name evidence="6" type="primary">LOC112274418</name>
    <name evidence="5" type="ORF">PHYPA_025696</name>
</gene>
<keyword evidence="3" id="KW-0418">Kinase</keyword>
<sequence length="500" mass="52447">MGAIILSEAATQGVPIQPSMNAASVSSDASKSSQFGSIVKNGGSSLESGAENGVVDNGGGGGSVVTGVTSASVRGCPTLAEFENPNSEAQAVHRGMLGNLHAGGENGVVNGVENGVVNGVENGVVNGVENGGCCDQNGALVHEVSHPAVVGLQPVALVDHVARVDWSLLEAVPGERGGSMRVTTEELDHILREVNSHFLMSTTDAAEQRVKTLAGGSVANTIRGLAHGLCVKTALVGVRGIDDRGQMFAENMAHAGVDLSRLRAVPGMTAQCACLVDAEGNRTMRPCFLNAVRLQAEELTEKDFQGAKWVVLNGYGFYGEELLENAVDLCKKVGVKVSMDLASFEVVRNFRPTLMRLLESGKVDLVFANEDESRELIKAEANPCPEICLNFLSKYCERAVVMLGSKGCIARHGTETVRVPAIVETTTVDTTGAGDLFASGFLYGVLNNLSLEDCCKMGCCTGGAVVRGLGGEVGEEGWEWMRQQLKLRGLPSIDLASRVS</sequence>
<dbReference type="PROSITE" id="PS00584">
    <property type="entry name" value="PFKB_KINASES_2"/>
    <property type="match status" value="1"/>
</dbReference>
<reference evidence="5 7" key="2">
    <citation type="journal article" date="2018" name="Plant J.">
        <title>The Physcomitrella patens chromosome-scale assembly reveals moss genome structure and evolution.</title>
        <authorList>
            <person name="Lang D."/>
            <person name="Ullrich K.K."/>
            <person name="Murat F."/>
            <person name="Fuchs J."/>
            <person name="Jenkins J."/>
            <person name="Haas F.B."/>
            <person name="Piednoel M."/>
            <person name="Gundlach H."/>
            <person name="Van Bel M."/>
            <person name="Meyberg R."/>
            <person name="Vives C."/>
            <person name="Morata J."/>
            <person name="Symeonidi A."/>
            <person name="Hiss M."/>
            <person name="Muchero W."/>
            <person name="Kamisugi Y."/>
            <person name="Saleh O."/>
            <person name="Blanc G."/>
            <person name="Decker E.L."/>
            <person name="van Gessel N."/>
            <person name="Grimwood J."/>
            <person name="Hayes R.D."/>
            <person name="Graham S.W."/>
            <person name="Gunter L.E."/>
            <person name="McDaniel S.F."/>
            <person name="Hoernstein S.N.W."/>
            <person name="Larsson A."/>
            <person name="Li F.W."/>
            <person name="Perroud P.F."/>
            <person name="Phillips J."/>
            <person name="Ranjan P."/>
            <person name="Rokshar D.S."/>
            <person name="Rothfels C.J."/>
            <person name="Schneider L."/>
            <person name="Shu S."/>
            <person name="Stevenson D.W."/>
            <person name="Thummler F."/>
            <person name="Tillich M."/>
            <person name="Villarreal Aguilar J.C."/>
            <person name="Widiez T."/>
            <person name="Wong G.K."/>
            <person name="Wymore A."/>
            <person name="Zhang Y."/>
            <person name="Zimmer A.D."/>
            <person name="Quatrano R.S."/>
            <person name="Mayer K.F.X."/>
            <person name="Goodstein D."/>
            <person name="Casacuberta J.M."/>
            <person name="Vandepoele K."/>
            <person name="Reski R."/>
            <person name="Cuming A.C."/>
            <person name="Tuskan G.A."/>
            <person name="Maumus F."/>
            <person name="Salse J."/>
            <person name="Schmutz J."/>
            <person name="Rensing S.A."/>
        </authorList>
    </citation>
    <scope>NUCLEOTIDE SEQUENCE [LARGE SCALE GENOMIC DNA]</scope>
    <source>
        <strain evidence="6 7">cv. Gransden 2004</strain>
    </source>
</reference>
<dbReference type="STRING" id="3218.A0A2K1IQL9"/>
<dbReference type="Gene3D" id="3.40.1190.20">
    <property type="match status" value="1"/>
</dbReference>
<dbReference type="InterPro" id="IPR029056">
    <property type="entry name" value="Ribokinase-like"/>
</dbReference>
<accession>A0A2K1IQL9</accession>
<dbReference type="InterPro" id="IPR011611">
    <property type="entry name" value="PfkB_dom"/>
</dbReference>
<name>A0A2K1IQL9_PHYPA</name>
<dbReference type="GO" id="GO:0016301">
    <property type="term" value="F:kinase activity"/>
    <property type="evidence" value="ECO:0000318"/>
    <property type="project" value="GO_Central"/>
</dbReference>
<evidence type="ECO:0000256" key="1">
    <source>
        <dbReference type="ARBA" id="ARBA00010688"/>
    </source>
</evidence>
<evidence type="ECO:0000259" key="4">
    <source>
        <dbReference type="Pfam" id="PF00294"/>
    </source>
</evidence>
<dbReference type="OMA" id="MHANEYS"/>
<dbReference type="OrthoDB" id="415590at2759"/>
<keyword evidence="2" id="KW-0808">Transferase</keyword>
<evidence type="ECO:0000313" key="6">
    <source>
        <dbReference type="EnsemblPlants" id="PAC:32914549.CDS.1"/>
    </source>
</evidence>
<dbReference type="SUPFAM" id="SSF53613">
    <property type="entry name" value="Ribokinase-like"/>
    <property type="match status" value="1"/>
</dbReference>
<dbReference type="GeneID" id="112274418"/>
<proteinExistence type="inferred from homology"/>
<comment type="similarity">
    <text evidence="1">Belongs to the carbohydrate kinase PfkB family.</text>
</comment>
<feature type="domain" description="Carbohydrate kinase PfkB" evidence="4">
    <location>
        <begin position="202"/>
        <end position="470"/>
    </location>
</feature>
<evidence type="ECO:0000313" key="5">
    <source>
        <dbReference type="EMBL" id="PNR31575.1"/>
    </source>
</evidence>
<dbReference type="KEGG" id="ppp:112274418"/>
<dbReference type="InterPro" id="IPR002173">
    <property type="entry name" value="Carboh/pur_kinase_PfkB_CS"/>
</dbReference>
<dbReference type="Proteomes" id="UP000006727">
    <property type="component" value="Chromosome 21"/>
</dbReference>
<dbReference type="PANTHER" id="PTHR43320">
    <property type="entry name" value="SUGAR KINASE"/>
    <property type="match status" value="1"/>
</dbReference>
<dbReference type="Gramene" id="Pp3c21_3850V3.2">
    <property type="protein sequence ID" value="PAC:32914550.CDS.1"/>
    <property type="gene ID" value="Pp3c21_3850"/>
</dbReference>
<organism evidence="5">
    <name type="scientific">Physcomitrium patens</name>
    <name type="common">Spreading-leaved earth moss</name>
    <name type="synonym">Physcomitrella patens</name>
    <dbReference type="NCBI Taxonomy" id="3218"/>
    <lineage>
        <taxon>Eukaryota</taxon>
        <taxon>Viridiplantae</taxon>
        <taxon>Streptophyta</taxon>
        <taxon>Embryophyta</taxon>
        <taxon>Bryophyta</taxon>
        <taxon>Bryophytina</taxon>
        <taxon>Bryopsida</taxon>
        <taxon>Funariidae</taxon>
        <taxon>Funariales</taxon>
        <taxon>Funariaceae</taxon>
        <taxon>Physcomitrium</taxon>
    </lineage>
</organism>
<reference evidence="5 7" key="1">
    <citation type="journal article" date="2008" name="Science">
        <title>The Physcomitrella genome reveals evolutionary insights into the conquest of land by plants.</title>
        <authorList>
            <person name="Rensing S."/>
            <person name="Lang D."/>
            <person name="Zimmer A."/>
            <person name="Terry A."/>
            <person name="Salamov A."/>
            <person name="Shapiro H."/>
            <person name="Nishiyama T."/>
            <person name="Perroud P.-F."/>
            <person name="Lindquist E."/>
            <person name="Kamisugi Y."/>
            <person name="Tanahashi T."/>
            <person name="Sakakibara K."/>
            <person name="Fujita T."/>
            <person name="Oishi K."/>
            <person name="Shin-I T."/>
            <person name="Kuroki Y."/>
            <person name="Toyoda A."/>
            <person name="Suzuki Y."/>
            <person name="Hashimoto A."/>
            <person name="Yamaguchi K."/>
            <person name="Sugano A."/>
            <person name="Kohara Y."/>
            <person name="Fujiyama A."/>
            <person name="Anterola A."/>
            <person name="Aoki S."/>
            <person name="Ashton N."/>
            <person name="Barbazuk W.B."/>
            <person name="Barker E."/>
            <person name="Bennetzen J."/>
            <person name="Bezanilla M."/>
            <person name="Blankenship R."/>
            <person name="Cho S.H."/>
            <person name="Dutcher S."/>
            <person name="Estelle M."/>
            <person name="Fawcett J.A."/>
            <person name="Gundlach H."/>
            <person name="Hanada K."/>
            <person name="Heyl A."/>
            <person name="Hicks K.A."/>
            <person name="Hugh J."/>
            <person name="Lohr M."/>
            <person name="Mayer K."/>
            <person name="Melkozernov A."/>
            <person name="Murata T."/>
            <person name="Nelson D."/>
            <person name="Pils B."/>
            <person name="Prigge M."/>
            <person name="Reiss B."/>
            <person name="Renner T."/>
            <person name="Rombauts S."/>
            <person name="Rushton P."/>
            <person name="Sanderfoot A."/>
            <person name="Schween G."/>
            <person name="Shiu S.-H."/>
            <person name="Stueber K."/>
            <person name="Theodoulou F.L."/>
            <person name="Tu H."/>
            <person name="Van de Peer Y."/>
            <person name="Verrier P.J."/>
            <person name="Waters E."/>
            <person name="Wood A."/>
            <person name="Yang L."/>
            <person name="Cove D."/>
            <person name="Cuming A."/>
            <person name="Hasebe M."/>
            <person name="Lucas S."/>
            <person name="Mishler D.B."/>
            <person name="Reski R."/>
            <person name="Grigoriev I."/>
            <person name="Quatrano R.S."/>
            <person name="Boore J.L."/>
        </authorList>
    </citation>
    <scope>NUCLEOTIDE SEQUENCE [LARGE SCALE GENOMIC DNA]</scope>
    <source>
        <strain evidence="6 7">cv. Gransden 2004</strain>
    </source>
</reference>
<evidence type="ECO:0000313" key="7">
    <source>
        <dbReference type="Proteomes" id="UP000006727"/>
    </source>
</evidence>
<dbReference type="InterPro" id="IPR052700">
    <property type="entry name" value="Carb_kinase_PfkB-like"/>
</dbReference>
<keyword evidence="7" id="KW-1185">Reference proteome</keyword>
<evidence type="ECO:0000256" key="3">
    <source>
        <dbReference type="ARBA" id="ARBA00022777"/>
    </source>
</evidence>
<reference evidence="6" key="3">
    <citation type="submission" date="2020-12" db="UniProtKB">
        <authorList>
            <consortium name="EnsemblPlants"/>
        </authorList>
    </citation>
    <scope>IDENTIFICATION</scope>
</reference>
<evidence type="ECO:0000256" key="2">
    <source>
        <dbReference type="ARBA" id="ARBA00022679"/>
    </source>
</evidence>
<dbReference type="EnsemblPlants" id="Pp3c21_3850V3.2">
    <property type="protein sequence ID" value="PAC:32914550.CDS.1"/>
    <property type="gene ID" value="Pp3c21_3850"/>
</dbReference>
<dbReference type="PANTHER" id="PTHR43320:SF1">
    <property type="entry name" value="OS01G0105900 PROTEIN"/>
    <property type="match status" value="1"/>
</dbReference>
<dbReference type="FunCoup" id="A0A2K1IQL9">
    <property type="interactions" value="43"/>
</dbReference>
<dbReference type="RefSeq" id="XP_024359673.1">
    <property type="nucleotide sequence ID" value="XM_024503905.2"/>
</dbReference>
<dbReference type="EMBL" id="ABEU02000021">
    <property type="protein sequence ID" value="PNR31575.1"/>
    <property type="molecule type" value="Genomic_DNA"/>
</dbReference>
<dbReference type="Gramene" id="Pp3c21_3850V3.1">
    <property type="protein sequence ID" value="PAC:32914549.CDS.1"/>
    <property type="gene ID" value="Pp3c21_3850"/>
</dbReference>
<dbReference type="Pfam" id="PF00294">
    <property type="entry name" value="PfkB"/>
    <property type="match status" value="1"/>
</dbReference>
<protein>
    <recommendedName>
        <fullName evidence="4">Carbohydrate kinase PfkB domain-containing protein</fullName>
    </recommendedName>
</protein>
<dbReference type="CDD" id="cd01168">
    <property type="entry name" value="adenosine_kinase"/>
    <property type="match status" value="1"/>
</dbReference>
<dbReference type="PaxDb" id="3218-PP1S27_92V6.1"/>
<dbReference type="AlphaFoldDB" id="A0A2K1IQL9"/>